<feature type="region of interest" description="Disordered" evidence="1">
    <location>
        <begin position="1"/>
        <end position="52"/>
    </location>
</feature>
<dbReference type="AlphaFoldDB" id="A0A0W0FVQ1"/>
<comment type="caution">
    <text evidence="2">The sequence shown here is derived from an EMBL/GenBank/DDBJ whole genome shotgun (WGS) entry which is preliminary data.</text>
</comment>
<reference evidence="2 3" key="1">
    <citation type="submission" date="2015-12" db="EMBL/GenBank/DDBJ databases">
        <title>Draft genome sequence of Moniliophthora roreri, the causal agent of frosty pod rot of cacao.</title>
        <authorList>
            <person name="Aime M.C."/>
            <person name="Diaz-Valderrama J.R."/>
            <person name="Kijpornyongpan T."/>
            <person name="Phillips-Mora W."/>
        </authorList>
    </citation>
    <scope>NUCLEOTIDE SEQUENCE [LARGE SCALE GENOMIC DNA]</scope>
    <source>
        <strain evidence="2 3">MCA 2952</strain>
    </source>
</reference>
<gene>
    <name evidence="2" type="ORF">WG66_6943</name>
</gene>
<name>A0A0W0FVQ1_MONRR</name>
<dbReference type="EMBL" id="LATX01001577">
    <property type="protein sequence ID" value="KTB40479.1"/>
    <property type="molecule type" value="Genomic_DNA"/>
</dbReference>
<organism evidence="2 3">
    <name type="scientific">Moniliophthora roreri</name>
    <name type="common">Frosty pod rot fungus</name>
    <name type="synonym">Monilia roreri</name>
    <dbReference type="NCBI Taxonomy" id="221103"/>
    <lineage>
        <taxon>Eukaryota</taxon>
        <taxon>Fungi</taxon>
        <taxon>Dikarya</taxon>
        <taxon>Basidiomycota</taxon>
        <taxon>Agaricomycotina</taxon>
        <taxon>Agaricomycetes</taxon>
        <taxon>Agaricomycetidae</taxon>
        <taxon>Agaricales</taxon>
        <taxon>Marasmiineae</taxon>
        <taxon>Marasmiaceae</taxon>
        <taxon>Moniliophthora</taxon>
    </lineage>
</organism>
<sequence length="158" mass="17231">MAKEALVQALRQAMGPAETPQVPVAEGPDRSNSKRHASPSASGPPPSKRPRVQSPLWVSVHRTEVCDGCLLNDFDCKRRAGADPASACNRCNAHDLKCRWPKKRPATASSTRTSPLQPDLTGPLNMRLGVLTRRVIWLSDLTRRIAKSQGLDVSSDED</sequence>
<evidence type="ECO:0000313" key="3">
    <source>
        <dbReference type="Proteomes" id="UP000054988"/>
    </source>
</evidence>
<protein>
    <recommendedName>
        <fullName evidence="4">Zn(2)-C6 fungal-type domain-containing protein</fullName>
    </recommendedName>
</protein>
<evidence type="ECO:0000313" key="2">
    <source>
        <dbReference type="EMBL" id="KTB40479.1"/>
    </source>
</evidence>
<accession>A0A0W0FVQ1</accession>
<evidence type="ECO:0008006" key="4">
    <source>
        <dbReference type="Google" id="ProtNLM"/>
    </source>
</evidence>
<dbReference type="Proteomes" id="UP000054988">
    <property type="component" value="Unassembled WGS sequence"/>
</dbReference>
<evidence type="ECO:0000256" key="1">
    <source>
        <dbReference type="SAM" id="MobiDB-lite"/>
    </source>
</evidence>
<proteinExistence type="predicted"/>